<evidence type="ECO:0000259" key="3">
    <source>
        <dbReference type="PROSITE" id="PS51384"/>
    </source>
</evidence>
<dbReference type="PANTHER" id="PTHR11972">
    <property type="entry name" value="NADPH OXIDASE"/>
    <property type="match status" value="1"/>
</dbReference>
<keyword evidence="2" id="KW-0472">Membrane</keyword>
<evidence type="ECO:0000256" key="1">
    <source>
        <dbReference type="ARBA" id="ARBA00023002"/>
    </source>
</evidence>
<dbReference type="InterPro" id="IPR017927">
    <property type="entry name" value="FAD-bd_FR_type"/>
</dbReference>
<accession>A0A6G0WQ66</accession>
<dbReference type="CDD" id="cd06186">
    <property type="entry name" value="NOX_Duox_like_FAD_NADP"/>
    <property type="match status" value="1"/>
</dbReference>
<name>A0A6G0WQ66_9STRA</name>
<dbReference type="GO" id="GO:0005886">
    <property type="term" value="C:plasma membrane"/>
    <property type="evidence" value="ECO:0007669"/>
    <property type="project" value="TreeGrafter"/>
</dbReference>
<gene>
    <name evidence="4" type="ORF">Ae201684_012785</name>
</gene>
<dbReference type="PANTHER" id="PTHR11972:SF153">
    <property type="entry name" value="SUPEROXIDE-GENERATING NADPH OXIDASE HEAVY CHAIN SUBUNIT A"/>
    <property type="match status" value="1"/>
</dbReference>
<feature type="transmembrane region" description="Helical" evidence="2">
    <location>
        <begin position="333"/>
        <end position="353"/>
    </location>
</feature>
<dbReference type="EMBL" id="VJMJ01000163">
    <property type="protein sequence ID" value="KAF0729517.1"/>
    <property type="molecule type" value="Genomic_DNA"/>
</dbReference>
<feature type="transmembrane region" description="Helical" evidence="2">
    <location>
        <begin position="273"/>
        <end position="294"/>
    </location>
</feature>
<dbReference type="AlphaFoldDB" id="A0A6G0WQ66"/>
<feature type="transmembrane region" description="Helical" evidence="2">
    <location>
        <begin position="218"/>
        <end position="239"/>
    </location>
</feature>
<dbReference type="SUPFAM" id="SSF52343">
    <property type="entry name" value="Ferredoxin reductase-like, C-terminal NADP-linked domain"/>
    <property type="match status" value="1"/>
</dbReference>
<dbReference type="InterPro" id="IPR050369">
    <property type="entry name" value="RBOH/FRE"/>
</dbReference>
<sequence>MSGKLHSAFVQEATPTVLEFHGDPPKSNQAAAVFAIIDKLHRGTLTHAQLVEAMRSTAAKCKLTLYGDVEGLLSTLLHGQKSVSVDQFVENVNAIANGEHIFRPTVMDPQRPQMAQGWSRYQPPSAPMVIWWLLYAALNAAVFTWKFNQYEQRRSAFNLSGYSICVARAAAQVNLLNGFFLLWPVLTRVHYVVSKVSPALASSLQLQHRTGFHIAYGVMFYISGWIHVLGQCLSIFYAIPHASNATWAKSALSHSIDFAGQPKPDPMDFVLSLPGWTGVIMTLCSFVATSLKIIYWKSHSVIWNKWAHGFDLVMFFLTFVHGIHHWLEPAQAITFLGVPTVLYIVVEVFPRYYCTVTQTLTKYTKTAHALTLYLPKTQRFDGCLPGTFLRLNVPALSRSEWHPFSITGQDEHYVIVHIQPCGDWTRQLYEVVHPNLYVRIDGPIPAPAVDVVEYPVVVLIGAGFGVTPYMSVLQHQMKIPSGQIIYLHWMSNKQEMFRSYANLLEGASSLPTVHIQTYLTGDYTKSRPDETKLLKLVQVLAHVQQDVDLVTGLSLANPTKLGRPQWHSTLMSIMQKHPNTLIGIFFCGPPALKTALAQTIRQVEMECNQEGNSVKTAFHPEVF</sequence>
<dbReference type="InterPro" id="IPR013112">
    <property type="entry name" value="FAD-bd_8"/>
</dbReference>
<organism evidence="4 5">
    <name type="scientific">Aphanomyces euteiches</name>
    <dbReference type="NCBI Taxonomy" id="100861"/>
    <lineage>
        <taxon>Eukaryota</taxon>
        <taxon>Sar</taxon>
        <taxon>Stramenopiles</taxon>
        <taxon>Oomycota</taxon>
        <taxon>Saprolegniomycetes</taxon>
        <taxon>Saprolegniales</taxon>
        <taxon>Verrucalvaceae</taxon>
        <taxon>Aphanomyces</taxon>
    </lineage>
</organism>
<keyword evidence="2" id="KW-0812">Transmembrane</keyword>
<dbReference type="Pfam" id="PF08022">
    <property type="entry name" value="FAD_binding_8"/>
    <property type="match status" value="1"/>
</dbReference>
<evidence type="ECO:0000313" key="4">
    <source>
        <dbReference type="EMBL" id="KAF0729517.1"/>
    </source>
</evidence>
<feature type="transmembrane region" description="Helical" evidence="2">
    <location>
        <begin position="129"/>
        <end position="147"/>
    </location>
</feature>
<feature type="domain" description="FAD-binding FR-type" evidence="3">
    <location>
        <begin position="349"/>
        <end position="450"/>
    </location>
</feature>
<keyword evidence="2" id="KW-1133">Transmembrane helix</keyword>
<dbReference type="SUPFAM" id="SSF63380">
    <property type="entry name" value="Riboflavin synthase domain-like"/>
    <property type="match status" value="1"/>
</dbReference>
<keyword evidence="1" id="KW-0560">Oxidoreductase</keyword>
<reference evidence="4 5" key="1">
    <citation type="submission" date="2019-07" db="EMBL/GenBank/DDBJ databases">
        <title>Genomics analysis of Aphanomyces spp. identifies a new class of oomycete effector associated with host adaptation.</title>
        <authorList>
            <person name="Gaulin E."/>
        </authorList>
    </citation>
    <scope>NUCLEOTIDE SEQUENCE [LARGE SCALE GENOMIC DNA]</scope>
    <source>
        <strain evidence="4 5">ATCC 201684</strain>
    </source>
</reference>
<protein>
    <recommendedName>
        <fullName evidence="3">FAD-binding FR-type domain-containing protein</fullName>
    </recommendedName>
</protein>
<dbReference type="GO" id="GO:0016491">
    <property type="term" value="F:oxidoreductase activity"/>
    <property type="evidence" value="ECO:0007669"/>
    <property type="project" value="UniProtKB-KW"/>
</dbReference>
<feature type="transmembrane region" description="Helical" evidence="2">
    <location>
        <begin position="306"/>
        <end position="327"/>
    </location>
</feature>
<proteinExistence type="predicted"/>
<evidence type="ECO:0000256" key="2">
    <source>
        <dbReference type="SAM" id="Phobius"/>
    </source>
</evidence>
<keyword evidence="5" id="KW-1185">Reference proteome</keyword>
<dbReference type="Proteomes" id="UP000481153">
    <property type="component" value="Unassembled WGS sequence"/>
</dbReference>
<dbReference type="Gene3D" id="3.40.50.80">
    <property type="entry name" value="Nucleotide-binding domain of ferredoxin-NADP reductase (FNR) module"/>
    <property type="match status" value="1"/>
</dbReference>
<dbReference type="Pfam" id="PF08030">
    <property type="entry name" value="NAD_binding_6"/>
    <property type="match status" value="1"/>
</dbReference>
<dbReference type="VEuPathDB" id="FungiDB:AeMF1_003627"/>
<dbReference type="InterPro" id="IPR039261">
    <property type="entry name" value="FNR_nucleotide-bd"/>
</dbReference>
<dbReference type="PROSITE" id="PS51384">
    <property type="entry name" value="FAD_FR"/>
    <property type="match status" value="1"/>
</dbReference>
<evidence type="ECO:0000313" key="5">
    <source>
        <dbReference type="Proteomes" id="UP000481153"/>
    </source>
</evidence>
<comment type="caution">
    <text evidence="4">The sequence shown here is derived from an EMBL/GenBank/DDBJ whole genome shotgun (WGS) entry which is preliminary data.</text>
</comment>
<dbReference type="InterPro" id="IPR017938">
    <property type="entry name" value="Riboflavin_synthase-like_b-brl"/>
</dbReference>
<dbReference type="InterPro" id="IPR013121">
    <property type="entry name" value="Fe_red_NAD-bd_6"/>
</dbReference>